<evidence type="ECO:0000256" key="5">
    <source>
        <dbReference type="ARBA" id="ARBA00022695"/>
    </source>
</evidence>
<evidence type="ECO:0000256" key="2">
    <source>
        <dbReference type="ARBA" id="ARBA00010752"/>
    </source>
</evidence>
<gene>
    <name evidence="10" type="ORF">ACFSXZ_31520</name>
</gene>
<dbReference type="PANTHER" id="PTHR30478:SF0">
    <property type="entry name" value="BETA SLIDING CLAMP"/>
    <property type="match status" value="1"/>
</dbReference>
<organism evidence="10 11">
    <name type="scientific">Amycolatopsis pigmentata</name>
    <dbReference type="NCBI Taxonomy" id="450801"/>
    <lineage>
        <taxon>Bacteria</taxon>
        <taxon>Bacillati</taxon>
        <taxon>Actinomycetota</taxon>
        <taxon>Actinomycetes</taxon>
        <taxon>Pseudonocardiales</taxon>
        <taxon>Pseudonocardiaceae</taxon>
        <taxon>Amycolatopsis</taxon>
    </lineage>
</organism>
<dbReference type="InterPro" id="IPR000551">
    <property type="entry name" value="MerR-type_HTH_dom"/>
</dbReference>
<dbReference type="SMART" id="SM00480">
    <property type="entry name" value="POL3Bc"/>
    <property type="match status" value="1"/>
</dbReference>
<dbReference type="EMBL" id="JBHUKR010000021">
    <property type="protein sequence ID" value="MFD2420869.1"/>
    <property type="molecule type" value="Genomic_DNA"/>
</dbReference>
<keyword evidence="6" id="KW-0235">DNA replication</keyword>
<dbReference type="SMART" id="SM00422">
    <property type="entry name" value="HTH_MERR"/>
    <property type="match status" value="1"/>
</dbReference>
<keyword evidence="5" id="KW-0548">Nucleotidyltransferase</keyword>
<dbReference type="InterPro" id="IPR001001">
    <property type="entry name" value="DNA_polIII_beta"/>
</dbReference>
<dbReference type="Pfam" id="PF13411">
    <property type="entry name" value="MerR_1"/>
    <property type="match status" value="1"/>
</dbReference>
<dbReference type="SUPFAM" id="SSF55979">
    <property type="entry name" value="DNA clamp"/>
    <property type="match status" value="2"/>
</dbReference>
<evidence type="ECO:0000256" key="7">
    <source>
        <dbReference type="ARBA" id="ARBA00022932"/>
    </source>
</evidence>
<keyword evidence="3" id="KW-0963">Cytoplasm</keyword>
<dbReference type="Pfam" id="PF02767">
    <property type="entry name" value="DNA_pol3_beta_2"/>
    <property type="match status" value="1"/>
</dbReference>
<evidence type="ECO:0000256" key="3">
    <source>
        <dbReference type="ARBA" id="ARBA00022490"/>
    </source>
</evidence>
<name>A0ABW5G3C5_9PSEU</name>
<evidence type="ECO:0000256" key="1">
    <source>
        <dbReference type="ARBA" id="ARBA00004496"/>
    </source>
</evidence>
<comment type="similarity">
    <text evidence="2">Belongs to the beta sliding clamp family.</text>
</comment>
<dbReference type="InterPro" id="IPR046938">
    <property type="entry name" value="DNA_clamp_sf"/>
</dbReference>
<comment type="caution">
    <text evidence="10">The sequence shown here is derived from an EMBL/GenBank/DDBJ whole genome shotgun (WGS) entry which is preliminary data.</text>
</comment>
<dbReference type="SUPFAM" id="SSF46955">
    <property type="entry name" value="Putative DNA-binding domain"/>
    <property type="match status" value="1"/>
</dbReference>
<evidence type="ECO:0000259" key="9">
    <source>
        <dbReference type="PROSITE" id="PS50937"/>
    </source>
</evidence>
<dbReference type="CDD" id="cd00140">
    <property type="entry name" value="beta_clamp"/>
    <property type="match status" value="1"/>
</dbReference>
<dbReference type="Gene3D" id="3.10.150.10">
    <property type="entry name" value="DNA Polymerase III, subunit A, domain 2"/>
    <property type="match status" value="2"/>
</dbReference>
<evidence type="ECO:0000256" key="4">
    <source>
        <dbReference type="ARBA" id="ARBA00022679"/>
    </source>
</evidence>
<accession>A0ABW5G3C5</accession>
<dbReference type="RefSeq" id="WP_378269148.1">
    <property type="nucleotide sequence ID" value="NZ_JBHUKR010000021.1"/>
</dbReference>
<dbReference type="Proteomes" id="UP001597417">
    <property type="component" value="Unassembled WGS sequence"/>
</dbReference>
<evidence type="ECO:0000313" key="11">
    <source>
        <dbReference type="Proteomes" id="UP001597417"/>
    </source>
</evidence>
<keyword evidence="7" id="KW-0239">DNA-directed DNA polymerase</keyword>
<keyword evidence="4" id="KW-0808">Transferase</keyword>
<evidence type="ECO:0000256" key="8">
    <source>
        <dbReference type="ARBA" id="ARBA00023125"/>
    </source>
</evidence>
<dbReference type="Gene3D" id="1.10.1660.10">
    <property type="match status" value="1"/>
</dbReference>
<evidence type="ECO:0000313" key="10">
    <source>
        <dbReference type="EMBL" id="MFD2420869.1"/>
    </source>
</evidence>
<proteinExistence type="inferred from homology"/>
<dbReference type="CDD" id="cd01107">
    <property type="entry name" value="HTH_BmrR"/>
    <property type="match status" value="1"/>
</dbReference>
<comment type="subcellular location">
    <subcellularLocation>
        <location evidence="1">Cytoplasm</location>
    </subcellularLocation>
</comment>
<dbReference type="PANTHER" id="PTHR30478">
    <property type="entry name" value="DNA POLYMERASE III SUBUNIT BETA"/>
    <property type="match status" value="1"/>
</dbReference>
<protein>
    <submittedName>
        <fullName evidence="10">MerR family transcriptional regulator</fullName>
    </submittedName>
</protein>
<dbReference type="PROSITE" id="PS50937">
    <property type="entry name" value="HTH_MERR_2"/>
    <property type="match status" value="1"/>
</dbReference>
<evidence type="ECO:0000256" key="6">
    <source>
        <dbReference type="ARBA" id="ARBA00022705"/>
    </source>
</evidence>
<reference evidence="11" key="1">
    <citation type="journal article" date="2019" name="Int. J. Syst. Evol. Microbiol.">
        <title>The Global Catalogue of Microorganisms (GCM) 10K type strain sequencing project: providing services to taxonomists for standard genome sequencing and annotation.</title>
        <authorList>
            <consortium name="The Broad Institute Genomics Platform"/>
            <consortium name="The Broad Institute Genome Sequencing Center for Infectious Disease"/>
            <person name="Wu L."/>
            <person name="Ma J."/>
        </authorList>
    </citation>
    <scope>NUCLEOTIDE SEQUENCE [LARGE SCALE GENOMIC DNA]</scope>
    <source>
        <strain evidence="11">CGMCC 4.7645</strain>
    </source>
</reference>
<feature type="domain" description="HTH merR-type" evidence="9">
    <location>
        <begin position="13"/>
        <end position="83"/>
    </location>
</feature>
<keyword evidence="8" id="KW-0238">DNA-binding</keyword>
<dbReference type="InterPro" id="IPR009061">
    <property type="entry name" value="DNA-bd_dom_put_sf"/>
</dbReference>
<dbReference type="InterPro" id="IPR022637">
    <property type="entry name" value="DNA_polIII_beta_cen"/>
</dbReference>
<sequence>MKLEDGRVPDPELLTIGAFARAARLTASALRFYADSGLLRPARVDGTSGYRYYARDQVGRAVTIRRLREIDMPLERIAEVLDSGPAEAVRLIDDHVADLAHRAHQARETAAAVKAALGSSPRSRSVRVNGSVFTAAAEQVLTATIHEPDLPVLNGVHIEVSAGEVVLTATDRYRLATRTLVRSPGDDVTWSATADADELRLAMPWTRRRHDLLMSVRTGSISFRGDGTTRECRTLAEPFPDYRLMLASLPETRTRVLISRNALLRALEEQHDQRVRLHIRDSALTVSSKGRPVTAVVTGPALGIEFAVSTLHPAISSAVGPDVMLELAGNDQPVVVRSADDGDFTTLAMPVSPEGPAR</sequence>
<keyword evidence="11" id="KW-1185">Reference proteome</keyword>